<protein>
    <recommendedName>
        <fullName evidence="17">Neutral cholesterol ester hydrolase 1</fullName>
        <ecNumber evidence="16">3.1.1.71</ecNumber>
    </recommendedName>
    <alternativeName>
        <fullName evidence="18">Acetylalkylglycerol acetylhydrolase</fullName>
    </alternativeName>
    <alternativeName>
        <fullName evidence="19">Arylacetamide deacetylase-like 1</fullName>
    </alternativeName>
</protein>
<dbReference type="InterPro" id="IPR029058">
    <property type="entry name" value="AB_hydrolase_fold"/>
</dbReference>
<keyword evidence="9" id="KW-0442">Lipid degradation</keyword>
<evidence type="ECO:0000256" key="22">
    <source>
        <dbReference type="ARBA" id="ARBA00049214"/>
    </source>
</evidence>
<comment type="subcellular location">
    <subcellularLocation>
        <location evidence="2">Cell membrane</location>
        <topology evidence="2">Single-pass type II membrane protein</topology>
    </subcellularLocation>
    <subcellularLocation>
        <location evidence="1">Microsome</location>
    </subcellularLocation>
</comment>
<evidence type="ECO:0000313" key="26">
    <source>
        <dbReference type="EMBL" id="CAL1596685.1"/>
    </source>
</evidence>
<evidence type="ECO:0000256" key="17">
    <source>
        <dbReference type="ARBA" id="ARBA00044162"/>
    </source>
</evidence>
<dbReference type="EC" id="3.1.1.71" evidence="16"/>
<dbReference type="GO" id="GO:0016042">
    <property type="term" value="P:lipid catabolic process"/>
    <property type="evidence" value="ECO:0007669"/>
    <property type="project" value="UniProtKB-KW"/>
</dbReference>
<evidence type="ECO:0000256" key="12">
    <source>
        <dbReference type="ARBA" id="ARBA00023098"/>
    </source>
</evidence>
<dbReference type="Proteomes" id="UP001497482">
    <property type="component" value="Chromosome 21"/>
</dbReference>
<dbReference type="GO" id="GO:0005886">
    <property type="term" value="C:plasma membrane"/>
    <property type="evidence" value="ECO:0007669"/>
    <property type="project" value="UniProtKB-SubCell"/>
</dbReference>
<dbReference type="InterPro" id="IPR050300">
    <property type="entry name" value="GDXG_lipolytic_enzyme"/>
</dbReference>
<keyword evidence="6" id="KW-0378">Hydrolase</keyword>
<evidence type="ECO:0000256" key="10">
    <source>
        <dbReference type="ARBA" id="ARBA00022968"/>
    </source>
</evidence>
<feature type="active site" evidence="23">
    <location>
        <position position="188"/>
    </location>
</feature>
<dbReference type="GO" id="GO:0047378">
    <property type="term" value="F:acetylalkylglycerol acetylhydrolase activity"/>
    <property type="evidence" value="ECO:0007669"/>
    <property type="project" value="UniProtKB-EC"/>
</dbReference>
<evidence type="ECO:0000256" key="14">
    <source>
        <dbReference type="ARBA" id="ARBA00023180"/>
    </source>
</evidence>
<feature type="signal peptide" evidence="24">
    <location>
        <begin position="1"/>
        <end position="20"/>
    </location>
</feature>
<evidence type="ECO:0000256" key="5">
    <source>
        <dbReference type="ARBA" id="ARBA00022692"/>
    </source>
</evidence>
<evidence type="ECO:0000313" key="27">
    <source>
        <dbReference type="Proteomes" id="UP001497482"/>
    </source>
</evidence>
<feature type="active site" evidence="23">
    <location>
        <position position="370"/>
    </location>
</feature>
<evidence type="ECO:0000256" key="4">
    <source>
        <dbReference type="ARBA" id="ARBA00022475"/>
    </source>
</evidence>
<dbReference type="PANTHER" id="PTHR48081">
    <property type="entry name" value="AB HYDROLASE SUPERFAMILY PROTEIN C4A8.06C"/>
    <property type="match status" value="1"/>
</dbReference>
<evidence type="ECO:0000256" key="13">
    <source>
        <dbReference type="ARBA" id="ARBA00023136"/>
    </source>
</evidence>
<evidence type="ECO:0000256" key="9">
    <source>
        <dbReference type="ARBA" id="ARBA00022963"/>
    </source>
</evidence>
<keyword evidence="5" id="KW-0812">Transmembrane</keyword>
<feature type="domain" description="Alpha/beta hydrolase fold-3" evidence="25">
    <location>
        <begin position="106"/>
        <end position="273"/>
    </location>
</feature>
<organism evidence="26 27">
    <name type="scientific">Knipowitschia caucasica</name>
    <name type="common">Caucasian dwarf goby</name>
    <name type="synonym">Pomatoschistus caucasicus</name>
    <dbReference type="NCBI Taxonomy" id="637954"/>
    <lineage>
        <taxon>Eukaryota</taxon>
        <taxon>Metazoa</taxon>
        <taxon>Chordata</taxon>
        <taxon>Craniata</taxon>
        <taxon>Vertebrata</taxon>
        <taxon>Euteleostomi</taxon>
        <taxon>Actinopterygii</taxon>
        <taxon>Neopterygii</taxon>
        <taxon>Teleostei</taxon>
        <taxon>Neoteleostei</taxon>
        <taxon>Acanthomorphata</taxon>
        <taxon>Gobiaria</taxon>
        <taxon>Gobiiformes</taxon>
        <taxon>Gobioidei</taxon>
        <taxon>Gobiidae</taxon>
        <taxon>Gobiinae</taxon>
        <taxon>Knipowitschia</taxon>
    </lineage>
</organism>
<dbReference type="Pfam" id="PF07859">
    <property type="entry name" value="Abhydrolase_3"/>
    <property type="match status" value="2"/>
</dbReference>
<evidence type="ECO:0000256" key="15">
    <source>
        <dbReference type="ARBA" id="ARBA00023406"/>
    </source>
</evidence>
<keyword evidence="24" id="KW-0732">Signal</keyword>
<evidence type="ECO:0000256" key="7">
    <source>
        <dbReference type="ARBA" id="ARBA00022824"/>
    </source>
</evidence>
<evidence type="ECO:0000256" key="20">
    <source>
        <dbReference type="ARBA" id="ARBA00047653"/>
    </source>
</evidence>
<evidence type="ECO:0000256" key="2">
    <source>
        <dbReference type="ARBA" id="ARBA00004401"/>
    </source>
</evidence>
<feature type="domain" description="Alpha/beta hydrolase fold-3" evidence="25">
    <location>
        <begin position="310"/>
        <end position="373"/>
    </location>
</feature>
<evidence type="ECO:0000256" key="1">
    <source>
        <dbReference type="ARBA" id="ARBA00004144"/>
    </source>
</evidence>
<evidence type="ECO:0000256" key="11">
    <source>
        <dbReference type="ARBA" id="ARBA00022989"/>
    </source>
</evidence>
<keyword evidence="4" id="KW-1003">Cell membrane</keyword>
<comment type="catalytic activity">
    <reaction evidence="20">
        <text>cholesteryl (9Z-octadecenoate) + H2O = cholesterol + (9Z)-octadecenoate + H(+)</text>
        <dbReference type="Rhea" id="RHEA:33875"/>
        <dbReference type="ChEBI" id="CHEBI:15377"/>
        <dbReference type="ChEBI" id="CHEBI:15378"/>
        <dbReference type="ChEBI" id="CHEBI:16113"/>
        <dbReference type="ChEBI" id="CHEBI:30823"/>
        <dbReference type="ChEBI" id="CHEBI:46898"/>
    </reaction>
    <physiologicalReaction direction="left-to-right" evidence="20">
        <dbReference type="Rhea" id="RHEA:33876"/>
    </physiologicalReaction>
</comment>
<dbReference type="AlphaFoldDB" id="A0AAV2L8Y9"/>
<feature type="chain" id="PRO_5043449765" description="Neutral cholesterol ester hydrolase 1" evidence="24">
    <location>
        <begin position="21"/>
        <end position="400"/>
    </location>
</feature>
<dbReference type="EMBL" id="OZ035843">
    <property type="protein sequence ID" value="CAL1596685.1"/>
    <property type="molecule type" value="Genomic_DNA"/>
</dbReference>
<comment type="catalytic activity">
    <reaction evidence="22">
        <text>a 1-O-alkyl-2-acetyl-sn-glycerol + H2O = a 1-O-alkyl-sn-glycerol + acetate + H(+)</text>
        <dbReference type="Rhea" id="RHEA:11552"/>
        <dbReference type="ChEBI" id="CHEBI:15377"/>
        <dbReference type="ChEBI" id="CHEBI:15378"/>
        <dbReference type="ChEBI" id="CHEBI:15850"/>
        <dbReference type="ChEBI" id="CHEBI:16291"/>
        <dbReference type="ChEBI" id="CHEBI:30089"/>
        <dbReference type="EC" id="3.1.1.71"/>
    </reaction>
    <physiologicalReaction direction="left-to-right" evidence="22">
        <dbReference type="Rhea" id="RHEA:11553"/>
    </physiologicalReaction>
</comment>
<keyword evidence="13" id="KW-0472">Membrane</keyword>
<dbReference type="PANTHER" id="PTHR48081:SF29">
    <property type="entry name" value="NEUTRAL CHOLESTEROL ESTER HYDROLASE 1"/>
    <property type="match status" value="1"/>
</dbReference>
<dbReference type="Gene3D" id="3.40.50.1820">
    <property type="entry name" value="alpha/beta hydrolase"/>
    <property type="match status" value="1"/>
</dbReference>
<evidence type="ECO:0000256" key="23">
    <source>
        <dbReference type="PIRSR" id="PIRSR037251-1"/>
    </source>
</evidence>
<evidence type="ECO:0000256" key="8">
    <source>
        <dbReference type="ARBA" id="ARBA00022848"/>
    </source>
</evidence>
<proteinExistence type="inferred from homology"/>
<evidence type="ECO:0000259" key="25">
    <source>
        <dbReference type="Pfam" id="PF07859"/>
    </source>
</evidence>
<dbReference type="InterPro" id="IPR017157">
    <property type="entry name" value="Arylacetamide_deacetylase"/>
</dbReference>
<keyword evidence="11" id="KW-1133">Transmembrane helix</keyword>
<evidence type="ECO:0000256" key="21">
    <source>
        <dbReference type="ARBA" id="ARBA00048913"/>
    </source>
</evidence>
<keyword evidence="12" id="KW-0443">Lipid metabolism</keyword>
<evidence type="ECO:0000256" key="6">
    <source>
        <dbReference type="ARBA" id="ARBA00022801"/>
    </source>
</evidence>
<keyword evidence="7" id="KW-0256">Endoplasmic reticulum</keyword>
<keyword evidence="14" id="KW-0325">Glycoprotein</keyword>
<keyword evidence="10" id="KW-0735">Signal-anchor</keyword>
<evidence type="ECO:0000256" key="16">
    <source>
        <dbReference type="ARBA" id="ARBA00044060"/>
    </source>
</evidence>
<reference evidence="26 27" key="1">
    <citation type="submission" date="2024-04" db="EMBL/GenBank/DDBJ databases">
        <authorList>
            <person name="Waldvogel A.-M."/>
            <person name="Schoenle A."/>
        </authorList>
    </citation>
    <scope>NUCLEOTIDE SEQUENCE [LARGE SCALE GENOMIC DNA]</scope>
</reference>
<keyword evidence="27" id="KW-1185">Reference proteome</keyword>
<evidence type="ECO:0000256" key="19">
    <source>
        <dbReference type="ARBA" id="ARBA00044256"/>
    </source>
</evidence>
<evidence type="ECO:0000256" key="3">
    <source>
        <dbReference type="ARBA" id="ARBA00010515"/>
    </source>
</evidence>
<accession>A0AAV2L8Y9</accession>
<evidence type="ECO:0000256" key="24">
    <source>
        <dbReference type="SAM" id="SignalP"/>
    </source>
</evidence>
<dbReference type="SUPFAM" id="SSF53474">
    <property type="entry name" value="alpha/beta-Hydrolases"/>
    <property type="match status" value="1"/>
</dbReference>
<comment type="similarity">
    <text evidence="3">Belongs to the 'GDXG' lipolytic enzyme family.</text>
</comment>
<sequence length="400" mass="44056">MWLLVAGLGLLLAAVWYVWSPLPPGVCEPGKLRLLDALFRSSMSAAELLHVLGLVHRVQVLKTLVSLVEEVPARSCLLLDVRDTSLGGVSTRVFSPSGGAALKRAVLYFHGGGWALGSARMRSYDLLCRRLALDLDAVIMSVDYGLVPKCVFPAQYQDALSASRAFLSAHTWDTYCLDPHRLGICGDSAGANLATAVTLTLCTEASLSARFRVQALVYPVLQALDFQTSSYQQNRAVPILHRPIMVRFWLQYLGVDPSLETAVLKNLHSSELDKTTRQKIDWTQLVPGSIRKNYQPVVVDTTTKVALPSVFLDPHASPLLADDHTLRLAPPTFILTCEHDVLRDDGYMYAHRLTRAGVAVTSDHYGDGFHGCMVFANRPMMSSVGRRSEAGLVRWLHHNL</sequence>
<keyword evidence="8" id="KW-0492">Microsome</keyword>
<dbReference type="InterPro" id="IPR013094">
    <property type="entry name" value="AB_hydrolase_3"/>
</dbReference>
<feature type="active site" evidence="23">
    <location>
        <position position="340"/>
    </location>
</feature>
<name>A0AAV2L8Y9_KNICA</name>
<comment type="catalytic activity">
    <reaction evidence="15">
        <text>1-O-hexadecyl-2-acetyl-sn-glycerol + H2O = 1-O-hexadecyl-sn-glycerol + acetate + H(+)</text>
        <dbReference type="Rhea" id="RHEA:38563"/>
        <dbReference type="ChEBI" id="CHEBI:15377"/>
        <dbReference type="ChEBI" id="CHEBI:15378"/>
        <dbReference type="ChEBI" id="CHEBI:30089"/>
        <dbReference type="ChEBI" id="CHEBI:34115"/>
        <dbReference type="ChEBI" id="CHEBI:75936"/>
    </reaction>
    <physiologicalReaction direction="left-to-right" evidence="15">
        <dbReference type="Rhea" id="RHEA:38564"/>
    </physiologicalReaction>
</comment>
<gene>
    <name evidence="26" type="ORF">KC01_LOCUS25325</name>
</gene>
<comment type="catalytic activity">
    <reaction evidence="21">
        <text>a cholesterol ester + H2O = cholesterol + a fatty acid + H(+)</text>
        <dbReference type="Rhea" id="RHEA:36403"/>
        <dbReference type="ChEBI" id="CHEBI:15377"/>
        <dbReference type="ChEBI" id="CHEBI:15378"/>
        <dbReference type="ChEBI" id="CHEBI:16113"/>
        <dbReference type="ChEBI" id="CHEBI:17002"/>
        <dbReference type="ChEBI" id="CHEBI:28868"/>
    </reaction>
    <physiologicalReaction direction="left-to-right" evidence="21">
        <dbReference type="Rhea" id="RHEA:36404"/>
    </physiologicalReaction>
</comment>
<dbReference type="PIRSF" id="PIRSF037251">
    <property type="entry name" value="Arylacetamide_deacetylase"/>
    <property type="match status" value="1"/>
</dbReference>
<evidence type="ECO:0000256" key="18">
    <source>
        <dbReference type="ARBA" id="ARBA00044219"/>
    </source>
</evidence>